<dbReference type="InterPro" id="IPR010093">
    <property type="entry name" value="SinI_DNA-bd"/>
</dbReference>
<gene>
    <name evidence="2" type="ORF">CLV49_2465</name>
    <name evidence="3" type="ORF">ELQ93_06905</name>
</gene>
<dbReference type="GO" id="GO:0003677">
    <property type="term" value="F:DNA binding"/>
    <property type="evidence" value="ECO:0007669"/>
    <property type="project" value="UniProtKB-KW"/>
</dbReference>
<evidence type="ECO:0000259" key="1">
    <source>
        <dbReference type="Pfam" id="PF12728"/>
    </source>
</evidence>
<dbReference type="AlphaFoldDB" id="A0A2P8GXY7"/>
<protein>
    <submittedName>
        <fullName evidence="3">DNA-binding protein</fullName>
    </submittedName>
    <submittedName>
        <fullName evidence="2">Excisionase family DNA binding protein</fullName>
    </submittedName>
</protein>
<dbReference type="EMBL" id="PYAU01000001">
    <property type="protein sequence ID" value="PSL38836.1"/>
    <property type="molecule type" value="Genomic_DNA"/>
</dbReference>
<accession>A0A2P8GXY7</accession>
<evidence type="ECO:0000313" key="3">
    <source>
        <dbReference type="EMBL" id="RUQ86695.1"/>
    </source>
</evidence>
<dbReference type="RefSeq" id="WP_106563785.1">
    <property type="nucleotide sequence ID" value="NZ_PYAU01000001.1"/>
</dbReference>
<evidence type="ECO:0000313" key="5">
    <source>
        <dbReference type="Proteomes" id="UP000268291"/>
    </source>
</evidence>
<feature type="domain" description="Helix-turn-helix" evidence="1">
    <location>
        <begin position="12"/>
        <end position="62"/>
    </location>
</feature>
<sequence>MDAVSPDSIGRFLTIDDASEVLNISSAEVLDLVRSSELPAIRVGSPRRWRIERVVLEDFIAGKYEETRRMGLWREIAGASVADLSDVWGVAATPRR</sequence>
<evidence type="ECO:0000313" key="4">
    <source>
        <dbReference type="Proteomes" id="UP000241203"/>
    </source>
</evidence>
<reference evidence="3 5" key="2">
    <citation type="submission" date="2018-12" db="EMBL/GenBank/DDBJ databases">
        <authorList>
            <person name="hu s."/>
            <person name="Xu Y."/>
            <person name="Xu B."/>
            <person name="Li F."/>
        </authorList>
    </citation>
    <scope>NUCLEOTIDE SEQUENCE [LARGE SCALE GENOMIC DNA]</scope>
    <source>
        <strain evidence="3 5">KSW2-17</strain>
    </source>
</reference>
<organism evidence="2 4">
    <name type="scientific">Labedella gwakjiensis</name>
    <dbReference type="NCBI Taxonomy" id="390269"/>
    <lineage>
        <taxon>Bacteria</taxon>
        <taxon>Bacillati</taxon>
        <taxon>Actinomycetota</taxon>
        <taxon>Actinomycetes</taxon>
        <taxon>Micrococcales</taxon>
        <taxon>Microbacteriaceae</taxon>
        <taxon>Labedella</taxon>
    </lineage>
</organism>
<dbReference type="Proteomes" id="UP000268291">
    <property type="component" value="Unassembled WGS sequence"/>
</dbReference>
<keyword evidence="5" id="KW-1185">Reference proteome</keyword>
<keyword evidence="3" id="KW-0238">DNA-binding</keyword>
<comment type="caution">
    <text evidence="2">The sequence shown here is derived from an EMBL/GenBank/DDBJ whole genome shotgun (WGS) entry which is preliminary data.</text>
</comment>
<proteinExistence type="predicted"/>
<name>A0A2P8GXY7_9MICO</name>
<dbReference type="EMBL" id="RZGY01000001">
    <property type="protein sequence ID" value="RUQ86695.1"/>
    <property type="molecule type" value="Genomic_DNA"/>
</dbReference>
<dbReference type="Pfam" id="PF12728">
    <property type="entry name" value="HTH_17"/>
    <property type="match status" value="1"/>
</dbReference>
<dbReference type="Proteomes" id="UP000241203">
    <property type="component" value="Unassembled WGS sequence"/>
</dbReference>
<dbReference type="NCBIfam" id="TIGR01764">
    <property type="entry name" value="excise"/>
    <property type="match status" value="1"/>
</dbReference>
<reference evidence="2 4" key="1">
    <citation type="submission" date="2018-03" db="EMBL/GenBank/DDBJ databases">
        <title>Genomic Encyclopedia of Archaeal and Bacterial Type Strains, Phase II (KMG-II): from individual species to whole genera.</title>
        <authorList>
            <person name="Goeker M."/>
        </authorList>
    </citation>
    <scope>NUCLEOTIDE SEQUENCE [LARGE SCALE GENOMIC DNA]</scope>
    <source>
        <strain evidence="2 4">DSM 21548</strain>
    </source>
</reference>
<evidence type="ECO:0000313" key="2">
    <source>
        <dbReference type="EMBL" id="PSL38836.1"/>
    </source>
</evidence>
<dbReference type="OrthoDB" id="5524782at2"/>
<dbReference type="InterPro" id="IPR041657">
    <property type="entry name" value="HTH_17"/>
</dbReference>